<dbReference type="Ensembl" id="ENSOKIT00005092773.1">
    <property type="protein sequence ID" value="ENSOKIP00005086746.1"/>
    <property type="gene ID" value="ENSOKIG00005037252.1"/>
</dbReference>
<feature type="region of interest" description="Disordered" evidence="10">
    <location>
        <begin position="938"/>
        <end position="979"/>
    </location>
</feature>
<name>A0A8C7JJ88_ONCKI</name>
<proteinExistence type="predicted"/>
<dbReference type="InterPro" id="IPR019323">
    <property type="entry name" value="ELKS/CAST"/>
</dbReference>
<reference evidence="11" key="1">
    <citation type="submission" date="2025-08" db="UniProtKB">
        <authorList>
            <consortium name="Ensembl"/>
        </authorList>
    </citation>
    <scope>IDENTIFICATION</scope>
</reference>
<keyword evidence="5 9" id="KW-0175">Coiled coil</keyword>
<dbReference type="GO" id="GO:0098882">
    <property type="term" value="F:structural constituent of presynaptic active zone"/>
    <property type="evidence" value="ECO:0007669"/>
    <property type="project" value="TreeGrafter"/>
</dbReference>
<dbReference type="PANTHER" id="PTHR18861:SF1">
    <property type="entry name" value="ELKS_RAB6-INTERACTING_CAST FAMILY MEMBER 1"/>
    <property type="match status" value="1"/>
</dbReference>
<reference evidence="11" key="2">
    <citation type="submission" date="2025-09" db="UniProtKB">
        <authorList>
            <consortium name="Ensembl"/>
        </authorList>
    </citation>
    <scope>IDENTIFICATION</scope>
</reference>
<accession>A0A8C7JJ88</accession>
<evidence type="ECO:0000256" key="5">
    <source>
        <dbReference type="ARBA" id="ARBA00023054"/>
    </source>
</evidence>
<evidence type="ECO:0000313" key="12">
    <source>
        <dbReference type="Proteomes" id="UP000694557"/>
    </source>
</evidence>
<evidence type="ECO:0000256" key="6">
    <source>
        <dbReference type="ARBA" id="ARBA00023212"/>
    </source>
</evidence>
<evidence type="ECO:0000256" key="7">
    <source>
        <dbReference type="ARBA" id="ARBA00023273"/>
    </source>
</evidence>
<feature type="region of interest" description="Disordered" evidence="10">
    <location>
        <begin position="268"/>
        <end position="294"/>
    </location>
</feature>
<gene>
    <name evidence="11" type="primary">ERC1</name>
    <name evidence="11" type="synonym">LOC109867124</name>
</gene>
<keyword evidence="3" id="KW-0597">Phosphoprotein</keyword>
<keyword evidence="6" id="KW-0206">Cytoskeleton</keyword>
<evidence type="ECO:0000256" key="3">
    <source>
        <dbReference type="ARBA" id="ARBA00022553"/>
    </source>
</evidence>
<dbReference type="GO" id="GO:0007274">
    <property type="term" value="P:neuromuscular synaptic transmission"/>
    <property type="evidence" value="ECO:0007669"/>
    <property type="project" value="TreeGrafter"/>
</dbReference>
<dbReference type="SUPFAM" id="SSF57997">
    <property type="entry name" value="Tropomyosin"/>
    <property type="match status" value="1"/>
</dbReference>
<dbReference type="AlphaFoldDB" id="A0A8C7JJ88"/>
<evidence type="ECO:0000256" key="9">
    <source>
        <dbReference type="SAM" id="Coils"/>
    </source>
</evidence>
<feature type="compositionally biased region" description="Gly residues" evidence="10">
    <location>
        <begin position="48"/>
        <end position="59"/>
    </location>
</feature>
<evidence type="ECO:0000313" key="11">
    <source>
        <dbReference type="Ensembl" id="ENSOKIP00005086746.1"/>
    </source>
</evidence>
<dbReference type="PANTHER" id="PTHR18861">
    <property type="entry name" value="ELKS/RAB6-INTERACTING/CAST PROTEIN"/>
    <property type="match status" value="1"/>
</dbReference>
<sequence>MYGSSRSVGRADANHSGGRDGGSSQGSGRSPHLPRSPRMGHRRTNSTGGSGGGPGGAGGKTLSMENIQSLNAAYATSGPMYLSDNEVAMSDHVNKSGREMTTMGRQRVTYGSRASAGGGGGVAASTPNIATSAQANAVLPGGMMAGDALAFGDHHMASTVPHSLRQARDNTILDLQAQLKEVLRENELLRREVEIKESKLSSSMNSIKTFWSPELKKERALRKDEVSKITVWKEQYRVVQDETQHLHMTVQALQDELRIQRDLNQLLQQDPASQGRDLALTSEPTEENYRRLHGDHERQAKELFLLRKTLEEMELRIDTQKQTLGARDESIKKLLEMLQSKGPSAKSSEEDQERTRRLADAEMHRHHLESLLDQRDRETTALREELHRRYEGTPESTKTKALQTVIDMKDAKINSLERGLRDMEEEVIMLKSNGLLSCEERQEEMKQMEVYRSHTKFMKNKVRGRYNSFQSAQYQSMDQVKQDLSRKDTELLGLQTKLETLTNQFSDSKQHIEVLKESLTAKEQRAAILQTEVDALRLRLEEKETTLNKKSKQIQEMSEEKGTLNGEIHDLKDMLEVKERKVNVLQKKIENLQEQLRDKEKQMSNLKERVKSLQADTSNTDTALTTLEESLAEKERIIERLKEQRDRDDREKTEEIDSNKKELKDLKEKVSLLQGDLSDRETNLLDLKEHASSLASSGLKKDSKLKTMEISLEQRKEACLKLENQLKRAQNATLEAKANTELSERITSLEREVTRHREDSGKAQAEVDRLLEILREMENEKNDKDRKINELERQTKDQSKKVASLKQKEHVEKSRNAQLVDEAKKREDNISESSQQIEELLGAMEKVKQELESMRAKLSSTQQSLCEKEAHLTTLRAERRKHLEEVLEMKQEALLAAISEKDANIALLELSSSKKKKTQDEVALLKREKDRLVQQLKQQTQNRMKLMADNYGDDHLKTAPDQTNHKPSPDQDDEEGIWA</sequence>
<feature type="compositionally biased region" description="Basic and acidic residues" evidence="10">
    <location>
        <begin position="952"/>
        <end position="969"/>
    </location>
</feature>
<feature type="coiled-coil region" evidence="9">
    <location>
        <begin position="406"/>
        <end position="433"/>
    </location>
</feature>
<feature type="compositionally biased region" description="Acidic residues" evidence="10">
    <location>
        <begin position="970"/>
        <end position="979"/>
    </location>
</feature>
<dbReference type="GeneTree" id="ENSGT00650000093320"/>
<dbReference type="GO" id="GO:0030424">
    <property type="term" value="C:axon"/>
    <property type="evidence" value="ECO:0007669"/>
    <property type="project" value="UniProtKB-SubCell"/>
</dbReference>
<comment type="subcellular location">
    <subcellularLocation>
        <location evidence="1">Cytoplasm</location>
        <location evidence="1">Cytoskeleton</location>
    </subcellularLocation>
    <subcellularLocation>
        <location evidence="8">Presynapse</location>
    </subcellularLocation>
</comment>
<feature type="region of interest" description="Disordered" evidence="10">
    <location>
        <begin position="1"/>
        <end position="62"/>
    </location>
</feature>
<keyword evidence="4" id="KW-0770">Synapse</keyword>
<evidence type="ECO:0000256" key="1">
    <source>
        <dbReference type="ARBA" id="ARBA00004245"/>
    </source>
</evidence>
<feature type="region of interest" description="Disordered" evidence="10">
    <location>
        <begin position="781"/>
        <end position="817"/>
    </location>
</feature>
<protein>
    <submittedName>
        <fullName evidence="11">ELKS/RAB6-interacting/CAST family member 1a</fullName>
    </submittedName>
</protein>
<keyword evidence="2" id="KW-0963">Cytoplasm</keyword>
<keyword evidence="7" id="KW-0966">Cell projection</keyword>
<evidence type="ECO:0000256" key="8">
    <source>
        <dbReference type="ARBA" id="ARBA00034106"/>
    </source>
</evidence>
<dbReference type="GO" id="GO:0048167">
    <property type="term" value="P:regulation of synaptic plasticity"/>
    <property type="evidence" value="ECO:0007669"/>
    <property type="project" value="TreeGrafter"/>
</dbReference>
<dbReference type="Gene3D" id="1.10.287.1490">
    <property type="match status" value="1"/>
</dbReference>
<evidence type="ECO:0000256" key="4">
    <source>
        <dbReference type="ARBA" id="ARBA00023018"/>
    </source>
</evidence>
<evidence type="ECO:0000256" key="2">
    <source>
        <dbReference type="ARBA" id="ARBA00022490"/>
    </source>
</evidence>
<dbReference type="GO" id="GO:0048788">
    <property type="term" value="C:cytoskeleton of presynaptic active zone"/>
    <property type="evidence" value="ECO:0007669"/>
    <property type="project" value="TreeGrafter"/>
</dbReference>
<dbReference type="Proteomes" id="UP000694557">
    <property type="component" value="Unassembled WGS sequence"/>
</dbReference>
<organism evidence="11 12">
    <name type="scientific">Oncorhynchus kisutch</name>
    <name type="common">Coho salmon</name>
    <name type="synonym">Salmo kisutch</name>
    <dbReference type="NCBI Taxonomy" id="8019"/>
    <lineage>
        <taxon>Eukaryota</taxon>
        <taxon>Metazoa</taxon>
        <taxon>Chordata</taxon>
        <taxon>Craniata</taxon>
        <taxon>Vertebrata</taxon>
        <taxon>Euteleostomi</taxon>
        <taxon>Actinopterygii</taxon>
        <taxon>Neopterygii</taxon>
        <taxon>Teleostei</taxon>
        <taxon>Protacanthopterygii</taxon>
        <taxon>Salmoniformes</taxon>
        <taxon>Salmonidae</taxon>
        <taxon>Salmoninae</taxon>
        <taxon>Oncorhynchus</taxon>
    </lineage>
</organism>
<feature type="coiled-coil region" evidence="9">
    <location>
        <begin position="172"/>
        <end position="199"/>
    </location>
</feature>
<dbReference type="Pfam" id="PF10174">
    <property type="entry name" value="Cast"/>
    <property type="match status" value="1"/>
</dbReference>
<evidence type="ECO:0000256" key="10">
    <source>
        <dbReference type="SAM" id="MobiDB-lite"/>
    </source>
</evidence>
<keyword evidence="12" id="KW-1185">Reference proteome</keyword>